<evidence type="ECO:0000313" key="2">
    <source>
        <dbReference type="Proteomes" id="UP000012045"/>
    </source>
</evidence>
<dbReference type="EMBL" id="KB707787">
    <property type="protein sequence ID" value="EMR88379.1"/>
    <property type="molecule type" value="Genomic_DNA"/>
</dbReference>
<dbReference type="HOGENOM" id="CLU_2333374_0_0_1"/>
<name>M7U441_BOTF1</name>
<reference evidence="2" key="1">
    <citation type="journal article" date="2013" name="Genome Announc.">
        <title>Draft genome sequence of Botrytis cinerea BcDW1, inoculum for noble rot of grape berries.</title>
        <authorList>
            <person name="Blanco-Ulate B."/>
            <person name="Allen G."/>
            <person name="Powell A.L."/>
            <person name="Cantu D."/>
        </authorList>
    </citation>
    <scope>NUCLEOTIDE SEQUENCE [LARGE SCALE GENOMIC DNA]</scope>
    <source>
        <strain evidence="2">BcDW1</strain>
    </source>
</reference>
<gene>
    <name evidence="1" type="ORF">BcDW1_3002</name>
</gene>
<protein>
    <submittedName>
        <fullName evidence="1">Uncharacterized protein</fullName>
    </submittedName>
</protein>
<evidence type="ECO:0000313" key="1">
    <source>
        <dbReference type="EMBL" id="EMR88379.1"/>
    </source>
</evidence>
<dbReference type="AlphaFoldDB" id="M7U441"/>
<proteinExistence type="predicted"/>
<organism evidence="1 2">
    <name type="scientific">Botryotinia fuckeliana (strain BcDW1)</name>
    <name type="common">Noble rot fungus</name>
    <name type="synonym">Botrytis cinerea</name>
    <dbReference type="NCBI Taxonomy" id="1290391"/>
    <lineage>
        <taxon>Eukaryota</taxon>
        <taxon>Fungi</taxon>
        <taxon>Dikarya</taxon>
        <taxon>Ascomycota</taxon>
        <taxon>Pezizomycotina</taxon>
        <taxon>Leotiomycetes</taxon>
        <taxon>Helotiales</taxon>
        <taxon>Sclerotiniaceae</taxon>
        <taxon>Botrytis</taxon>
    </lineage>
</organism>
<sequence>MVVLRNDKEIYDFGPPLPSTTLHDPPLPSENGPSIQLSSQIILHNRSSDHFELLPSHNPTKGEQFSTALSQLLEILLFYTITHTHTDIRNKETQYSYQ</sequence>
<dbReference type="Proteomes" id="UP000012045">
    <property type="component" value="Unassembled WGS sequence"/>
</dbReference>
<accession>M7U441</accession>